<evidence type="ECO:0000313" key="2">
    <source>
        <dbReference type="Proteomes" id="UP000614601"/>
    </source>
</evidence>
<proteinExistence type="predicted"/>
<comment type="caution">
    <text evidence="1">The sequence shown here is derived from an EMBL/GenBank/DDBJ whole genome shotgun (WGS) entry which is preliminary data.</text>
</comment>
<dbReference type="AlphaFoldDB" id="A0A811LLX2"/>
<dbReference type="OrthoDB" id="5846096at2759"/>
<protein>
    <submittedName>
        <fullName evidence="1">Uncharacterized protein</fullName>
    </submittedName>
</protein>
<dbReference type="Proteomes" id="UP000614601">
    <property type="component" value="Unassembled WGS sequence"/>
</dbReference>
<reference evidence="1" key="1">
    <citation type="submission" date="2020-09" db="EMBL/GenBank/DDBJ databases">
        <authorList>
            <person name="Kikuchi T."/>
        </authorList>
    </citation>
    <scope>NUCLEOTIDE SEQUENCE</scope>
    <source>
        <strain evidence="1">SH1</strain>
    </source>
</reference>
<organism evidence="1 2">
    <name type="scientific">Bursaphelenchus okinawaensis</name>
    <dbReference type="NCBI Taxonomy" id="465554"/>
    <lineage>
        <taxon>Eukaryota</taxon>
        <taxon>Metazoa</taxon>
        <taxon>Ecdysozoa</taxon>
        <taxon>Nematoda</taxon>
        <taxon>Chromadorea</taxon>
        <taxon>Rhabditida</taxon>
        <taxon>Tylenchina</taxon>
        <taxon>Tylenchomorpha</taxon>
        <taxon>Aphelenchoidea</taxon>
        <taxon>Aphelenchoididae</taxon>
        <taxon>Bursaphelenchus</taxon>
    </lineage>
</organism>
<sequence>MNNNYAGPKAQRRLSDPAKMPMELCKFLNRWNDVEVIEVVENPPQVPHDKAWIKTFLNKLKLRLCTITHCGRERKGQDEDKFFDDDDGVRRRCFSTNAIRADMEVNIPECLNNRQKRVCFGIKQKDDDGKGPCELRPILMRRRNSVTMGQLEKLPYAHMDYDTFKAWRRGSRLSDDVAHMPDYKPYKPLDYLRRSERKIKEKTTPIQKVVKNFVKGCHGPERNQYNSSGFAI</sequence>
<dbReference type="EMBL" id="CAJFDH010000006">
    <property type="protein sequence ID" value="CAD5229266.1"/>
    <property type="molecule type" value="Genomic_DNA"/>
</dbReference>
<dbReference type="Proteomes" id="UP000783686">
    <property type="component" value="Unassembled WGS sequence"/>
</dbReference>
<name>A0A811LLX2_9BILA</name>
<gene>
    <name evidence="1" type="ORF">BOKJ2_LOCUS13325</name>
</gene>
<evidence type="ECO:0000313" key="1">
    <source>
        <dbReference type="EMBL" id="CAD5229266.1"/>
    </source>
</evidence>
<accession>A0A811LLX2</accession>
<keyword evidence="2" id="KW-1185">Reference proteome</keyword>
<dbReference type="EMBL" id="CAJFCW020000006">
    <property type="protein sequence ID" value="CAG9126187.1"/>
    <property type="molecule type" value="Genomic_DNA"/>
</dbReference>